<dbReference type="OrthoDB" id="4427276at2"/>
<evidence type="ECO:0000256" key="1">
    <source>
        <dbReference type="ARBA" id="ARBA00023125"/>
    </source>
</evidence>
<dbReference type="CDD" id="cd04496">
    <property type="entry name" value="SSB_OBF"/>
    <property type="match status" value="1"/>
</dbReference>
<dbReference type="EMBL" id="MQSV01000002">
    <property type="protein sequence ID" value="OKL48792.1"/>
    <property type="molecule type" value="Genomic_DNA"/>
</dbReference>
<comment type="caution">
    <text evidence="3">The sequence shown here is derived from an EMBL/GenBank/DDBJ whole genome shotgun (WGS) entry which is preliminary data.</text>
</comment>
<name>A0A1Q5PMN4_9ACTO</name>
<sequence length="195" mass="21572">MTRILSRNQETELAVLLSLEKEAKMSSHTVLRGYVGSAPEAITKKESDDQLGSRFRLAVSDSYRDREGNWVERDPQWFSVKCWGRLGVNVYHSVKKGDPIVVVGKVGAEEWVDTATGQVRTSLSLVASAVGLDLNHCMTFKTRSFEQQLESALEDRELTGKQKTVAELEAAVASDSFEVVEGLEHLDEAVQGAPF</sequence>
<dbReference type="PANTHER" id="PTHR10302:SF0">
    <property type="entry name" value="SINGLE-STRANDED DNA-BINDING PROTEIN, MITOCHONDRIAL"/>
    <property type="match status" value="1"/>
</dbReference>
<dbReference type="SUPFAM" id="SSF50249">
    <property type="entry name" value="Nucleic acid-binding proteins"/>
    <property type="match status" value="1"/>
</dbReference>
<dbReference type="Proteomes" id="UP000186785">
    <property type="component" value="Unassembled WGS sequence"/>
</dbReference>
<dbReference type="InterPro" id="IPR000424">
    <property type="entry name" value="Primosome_PriB/ssb"/>
</dbReference>
<dbReference type="Pfam" id="PF00436">
    <property type="entry name" value="SSB"/>
    <property type="match status" value="1"/>
</dbReference>
<gene>
    <name evidence="3" type="ORF">BSR29_02740</name>
</gene>
<dbReference type="GO" id="GO:0009295">
    <property type="term" value="C:nucleoid"/>
    <property type="evidence" value="ECO:0007669"/>
    <property type="project" value="TreeGrafter"/>
</dbReference>
<dbReference type="InterPro" id="IPR012340">
    <property type="entry name" value="NA-bd_OB-fold"/>
</dbReference>
<reference evidence="3 4" key="1">
    <citation type="submission" date="2016-11" db="EMBL/GenBank/DDBJ databases">
        <title>Actinomyces gypaetusis sp. nov. isolated from the vulture Gypaetus barbatus in Qinghai Tibet Plateau China.</title>
        <authorList>
            <person name="Meng X."/>
        </authorList>
    </citation>
    <scope>NUCLEOTIDE SEQUENCE [LARGE SCALE GENOMIC DNA]</scope>
    <source>
        <strain evidence="3 4">VUL4_2</strain>
    </source>
</reference>
<dbReference type="PROSITE" id="PS50935">
    <property type="entry name" value="SSB"/>
    <property type="match status" value="1"/>
</dbReference>
<dbReference type="PANTHER" id="PTHR10302">
    <property type="entry name" value="SINGLE-STRANDED DNA-BINDING PROTEIN"/>
    <property type="match status" value="1"/>
</dbReference>
<dbReference type="AlphaFoldDB" id="A0A1Q5PMN4"/>
<proteinExistence type="predicted"/>
<dbReference type="STRING" id="1921764.BSR28_02600"/>
<keyword evidence="4" id="KW-1185">Reference proteome</keyword>
<dbReference type="RefSeq" id="WP_073708800.1">
    <property type="nucleotide sequence ID" value="NZ_MQSU01000002.1"/>
</dbReference>
<organism evidence="3 4">
    <name type="scientific">Boudabousia liubingyangii</name>
    <dbReference type="NCBI Taxonomy" id="1921764"/>
    <lineage>
        <taxon>Bacteria</taxon>
        <taxon>Bacillati</taxon>
        <taxon>Actinomycetota</taxon>
        <taxon>Actinomycetes</taxon>
        <taxon>Actinomycetales</taxon>
        <taxon>Actinomycetaceae</taxon>
        <taxon>Boudabousia</taxon>
    </lineage>
</organism>
<accession>A0A1Q5PMN4</accession>
<dbReference type="GO" id="GO:0003697">
    <property type="term" value="F:single-stranded DNA binding"/>
    <property type="evidence" value="ECO:0007669"/>
    <property type="project" value="InterPro"/>
</dbReference>
<keyword evidence="1 2" id="KW-0238">DNA-binding</keyword>
<dbReference type="Gene3D" id="2.40.50.140">
    <property type="entry name" value="Nucleic acid-binding proteins"/>
    <property type="match status" value="1"/>
</dbReference>
<evidence type="ECO:0000313" key="3">
    <source>
        <dbReference type="EMBL" id="OKL48792.1"/>
    </source>
</evidence>
<evidence type="ECO:0008006" key="5">
    <source>
        <dbReference type="Google" id="ProtNLM"/>
    </source>
</evidence>
<dbReference type="GO" id="GO:0006260">
    <property type="term" value="P:DNA replication"/>
    <property type="evidence" value="ECO:0007669"/>
    <property type="project" value="InterPro"/>
</dbReference>
<dbReference type="InterPro" id="IPR011344">
    <property type="entry name" value="ssDNA-bd"/>
</dbReference>
<protein>
    <recommendedName>
        <fullName evidence="5">Single-stranded DNA-binding protein</fullName>
    </recommendedName>
</protein>
<evidence type="ECO:0000313" key="4">
    <source>
        <dbReference type="Proteomes" id="UP000186785"/>
    </source>
</evidence>
<evidence type="ECO:0000256" key="2">
    <source>
        <dbReference type="PROSITE-ProRule" id="PRU00252"/>
    </source>
</evidence>